<reference evidence="6 7" key="1">
    <citation type="submission" date="2019-10" db="EMBL/GenBank/DDBJ databases">
        <title>Pseudopuniceibacterium sp. HQ09 islated from Antarctica.</title>
        <authorList>
            <person name="Liao L."/>
            <person name="Su S."/>
            <person name="Chen B."/>
            <person name="Yu Y."/>
        </authorList>
    </citation>
    <scope>NUCLEOTIDE SEQUENCE [LARGE SCALE GENOMIC DNA]</scope>
    <source>
        <strain evidence="6 7">HQ09</strain>
    </source>
</reference>
<feature type="domain" description="SsuA/THI5-like" evidence="5">
    <location>
        <begin position="43"/>
        <end position="250"/>
    </location>
</feature>
<evidence type="ECO:0000256" key="4">
    <source>
        <dbReference type="SAM" id="SignalP"/>
    </source>
</evidence>
<feature type="chain" id="PRO_5032877686" evidence="4">
    <location>
        <begin position="24"/>
        <end position="341"/>
    </location>
</feature>
<keyword evidence="7" id="KW-1185">Reference proteome</keyword>
<organism evidence="6 7">
    <name type="scientific">Pseudooceanicola spongiae</name>
    <dbReference type="NCBI Taxonomy" id="2613965"/>
    <lineage>
        <taxon>Bacteria</taxon>
        <taxon>Pseudomonadati</taxon>
        <taxon>Pseudomonadota</taxon>
        <taxon>Alphaproteobacteria</taxon>
        <taxon>Rhodobacterales</taxon>
        <taxon>Paracoccaceae</taxon>
        <taxon>Pseudooceanicola</taxon>
    </lineage>
</organism>
<proteinExistence type="inferred from homology"/>
<dbReference type="PANTHER" id="PTHR30024">
    <property type="entry name" value="ALIPHATIC SULFONATES-BINDING PROTEIN-RELATED"/>
    <property type="match status" value="1"/>
</dbReference>
<evidence type="ECO:0000259" key="5">
    <source>
        <dbReference type="Pfam" id="PF09084"/>
    </source>
</evidence>
<name>A0A7L9WGU6_9RHOB</name>
<dbReference type="AlphaFoldDB" id="A0A7L9WGU6"/>
<dbReference type="KEGG" id="pshq:F3W81_01205"/>
<feature type="signal peptide" evidence="4">
    <location>
        <begin position="1"/>
        <end position="23"/>
    </location>
</feature>
<evidence type="ECO:0000313" key="6">
    <source>
        <dbReference type="EMBL" id="QOL79565.1"/>
    </source>
</evidence>
<evidence type="ECO:0000313" key="7">
    <source>
        <dbReference type="Proteomes" id="UP000594118"/>
    </source>
</evidence>
<dbReference type="InterPro" id="IPR015168">
    <property type="entry name" value="SsuA/THI5"/>
</dbReference>
<dbReference type="SUPFAM" id="SSF53850">
    <property type="entry name" value="Periplasmic binding protein-like II"/>
    <property type="match status" value="1"/>
</dbReference>
<evidence type="ECO:0000256" key="1">
    <source>
        <dbReference type="ARBA" id="ARBA00004418"/>
    </source>
</evidence>
<accession>A0A7L9WGU6</accession>
<dbReference type="EMBL" id="CP045201">
    <property type="protein sequence ID" value="QOL79565.1"/>
    <property type="molecule type" value="Genomic_DNA"/>
</dbReference>
<keyword evidence="3 4" id="KW-0732">Signal</keyword>
<protein>
    <submittedName>
        <fullName evidence="6">ABC transporter substrate-binding protein</fullName>
    </submittedName>
</protein>
<evidence type="ECO:0000256" key="2">
    <source>
        <dbReference type="ARBA" id="ARBA00010742"/>
    </source>
</evidence>
<dbReference type="RefSeq" id="WP_193081806.1">
    <property type="nucleotide sequence ID" value="NZ_CP045201.1"/>
</dbReference>
<comment type="similarity">
    <text evidence="2">Belongs to the bacterial solute-binding protein SsuA/TauA family.</text>
</comment>
<dbReference type="GO" id="GO:0042597">
    <property type="term" value="C:periplasmic space"/>
    <property type="evidence" value="ECO:0007669"/>
    <property type="project" value="UniProtKB-SubCell"/>
</dbReference>
<evidence type="ECO:0000256" key="3">
    <source>
        <dbReference type="ARBA" id="ARBA00022729"/>
    </source>
</evidence>
<gene>
    <name evidence="6" type="ORF">F3W81_01205</name>
</gene>
<dbReference type="Gene3D" id="3.40.190.10">
    <property type="entry name" value="Periplasmic binding protein-like II"/>
    <property type="match status" value="2"/>
</dbReference>
<dbReference type="Proteomes" id="UP000594118">
    <property type="component" value="Chromosome"/>
</dbReference>
<dbReference type="Pfam" id="PF09084">
    <property type="entry name" value="NMT1"/>
    <property type="match status" value="1"/>
</dbReference>
<sequence>MFSLLKKLSLCASLALLAGMAQAEPFRIIVTSTEAPLVPNSLLFLSKSAGYFDRAGVDVELVPTAQTPMAVAALRAGEGEMANISLDSVISLHREGVEDMIAVHSTDKSIPFLIAGRKDLTLETMPGTAYGIGRLRSLDHDLSSRVLEALGVNVDTLKLVPLGAPATRAQALLAGQIDATTMSIGTYLAMPEHERFKVLVSVKDFFELNPLVSKVDVVRAETLKTRGDDVEKVLEALTLAARDYAAHPEKWVDDMAAARPDVTRATLEELAVTYKDSWSVNGGFQFDELLFSARNTQQTFKRENGEDTPFRVEIEYWADFAPMDAVLAKLGTSDLGDKVTR</sequence>
<comment type="subcellular location">
    <subcellularLocation>
        <location evidence="1">Periplasm</location>
    </subcellularLocation>
</comment>
<dbReference type="PANTHER" id="PTHR30024:SF47">
    <property type="entry name" value="TAURINE-BINDING PERIPLASMIC PROTEIN"/>
    <property type="match status" value="1"/>
</dbReference>